<feature type="transmembrane region" description="Helical" evidence="13">
    <location>
        <begin position="131"/>
        <end position="156"/>
    </location>
</feature>
<dbReference type="GO" id="GO:0046872">
    <property type="term" value="F:metal ion binding"/>
    <property type="evidence" value="ECO:0007669"/>
    <property type="project" value="UniProtKB-KW"/>
</dbReference>
<evidence type="ECO:0000313" key="15">
    <source>
        <dbReference type="EMBL" id="SAL64172.1"/>
    </source>
</evidence>
<accession>A0A158J5D0</accession>
<name>A0A158J5D0_9BURK</name>
<evidence type="ECO:0000256" key="7">
    <source>
        <dbReference type="ARBA" id="ARBA00022723"/>
    </source>
</evidence>
<feature type="transmembrane region" description="Helical" evidence="13">
    <location>
        <begin position="12"/>
        <end position="31"/>
    </location>
</feature>
<dbReference type="PANTHER" id="PTHR30529">
    <property type="entry name" value="CYTOCHROME B561"/>
    <property type="match status" value="1"/>
</dbReference>
<organism evidence="15 16">
    <name type="scientific">Caballeronia udeis</name>
    <dbReference type="NCBI Taxonomy" id="1232866"/>
    <lineage>
        <taxon>Bacteria</taxon>
        <taxon>Pseudomonadati</taxon>
        <taxon>Pseudomonadota</taxon>
        <taxon>Betaproteobacteria</taxon>
        <taxon>Burkholderiales</taxon>
        <taxon>Burkholderiaceae</taxon>
        <taxon>Caballeronia</taxon>
    </lineage>
</organism>
<evidence type="ECO:0000256" key="2">
    <source>
        <dbReference type="ARBA" id="ARBA00004651"/>
    </source>
</evidence>
<dbReference type="GO" id="GO:0009055">
    <property type="term" value="F:electron transfer activity"/>
    <property type="evidence" value="ECO:0007669"/>
    <property type="project" value="InterPro"/>
</dbReference>
<comment type="similarity">
    <text evidence="12">Belongs to the cytochrome b561 family.</text>
</comment>
<evidence type="ECO:0000256" key="6">
    <source>
        <dbReference type="ARBA" id="ARBA00022692"/>
    </source>
</evidence>
<reference evidence="15 16" key="1">
    <citation type="submission" date="2016-01" db="EMBL/GenBank/DDBJ databases">
        <authorList>
            <person name="Oliw E.H."/>
        </authorList>
    </citation>
    <scope>NUCLEOTIDE SEQUENCE [LARGE SCALE GENOMIC DNA]</scope>
    <source>
        <strain evidence="15">LMG 27134</strain>
    </source>
</reference>
<protein>
    <submittedName>
        <fullName evidence="15">Type-b cytochrome</fullName>
    </submittedName>
</protein>
<keyword evidence="5" id="KW-0349">Heme</keyword>
<sequence length="184" mass="20201">MNKHTTHYSFPARSLHWLMAVLIAAMLIIGLDRNLLGLHKPLGILILVLAVIRIVVRLKNGTPPLPRDMPGWQRLAASLSHLALYALMVTMPLVGWSMLSAEGHPIVLLGSLHLPPIAPHDMHLYLMLRKAHMFLALLLSGTFLMHASAALFHGLIRRDGVFSSMASGGEAPNVDRPKRGARVT</sequence>
<keyword evidence="6 13" id="KW-0812">Transmembrane</keyword>
<evidence type="ECO:0000256" key="8">
    <source>
        <dbReference type="ARBA" id="ARBA00022982"/>
    </source>
</evidence>
<dbReference type="InterPro" id="IPR052168">
    <property type="entry name" value="Cytochrome_b561_oxidase"/>
</dbReference>
<evidence type="ECO:0000313" key="16">
    <source>
        <dbReference type="Proteomes" id="UP000054683"/>
    </source>
</evidence>
<evidence type="ECO:0000256" key="1">
    <source>
        <dbReference type="ARBA" id="ARBA00001970"/>
    </source>
</evidence>
<keyword evidence="3" id="KW-0813">Transport</keyword>
<evidence type="ECO:0000256" key="13">
    <source>
        <dbReference type="SAM" id="Phobius"/>
    </source>
</evidence>
<feature type="transmembrane region" description="Helical" evidence="13">
    <location>
        <begin position="77"/>
        <end position="99"/>
    </location>
</feature>
<dbReference type="AlphaFoldDB" id="A0A158J5D0"/>
<dbReference type="Gene3D" id="1.20.950.20">
    <property type="entry name" value="Transmembrane di-heme cytochromes, Chain C"/>
    <property type="match status" value="1"/>
</dbReference>
<feature type="transmembrane region" description="Helical" evidence="13">
    <location>
        <begin position="37"/>
        <end position="56"/>
    </location>
</feature>
<comment type="subcellular location">
    <subcellularLocation>
        <location evidence="2">Cell membrane</location>
        <topology evidence="2">Multi-pass membrane protein</topology>
    </subcellularLocation>
</comment>
<dbReference type="SUPFAM" id="SSF81342">
    <property type="entry name" value="Transmembrane di-heme cytochromes"/>
    <property type="match status" value="1"/>
</dbReference>
<dbReference type="RefSeq" id="WP_062091402.1">
    <property type="nucleotide sequence ID" value="NZ_FCOK02000072.1"/>
</dbReference>
<proteinExistence type="inferred from homology"/>
<evidence type="ECO:0000256" key="4">
    <source>
        <dbReference type="ARBA" id="ARBA00022475"/>
    </source>
</evidence>
<keyword evidence="8" id="KW-0249">Electron transport</keyword>
<evidence type="ECO:0000256" key="5">
    <source>
        <dbReference type="ARBA" id="ARBA00022617"/>
    </source>
</evidence>
<evidence type="ECO:0000256" key="11">
    <source>
        <dbReference type="ARBA" id="ARBA00023136"/>
    </source>
</evidence>
<dbReference type="InterPro" id="IPR016174">
    <property type="entry name" value="Di-haem_cyt_TM"/>
</dbReference>
<dbReference type="GO" id="GO:0005886">
    <property type="term" value="C:plasma membrane"/>
    <property type="evidence" value="ECO:0007669"/>
    <property type="project" value="UniProtKB-SubCell"/>
</dbReference>
<evidence type="ECO:0000256" key="9">
    <source>
        <dbReference type="ARBA" id="ARBA00022989"/>
    </source>
</evidence>
<keyword evidence="7" id="KW-0479">Metal-binding</keyword>
<dbReference type="Pfam" id="PF01292">
    <property type="entry name" value="Ni_hydr_CYTB"/>
    <property type="match status" value="1"/>
</dbReference>
<dbReference type="Proteomes" id="UP000054683">
    <property type="component" value="Unassembled WGS sequence"/>
</dbReference>
<dbReference type="GO" id="GO:0020037">
    <property type="term" value="F:heme binding"/>
    <property type="evidence" value="ECO:0007669"/>
    <property type="project" value="TreeGrafter"/>
</dbReference>
<dbReference type="InterPro" id="IPR011577">
    <property type="entry name" value="Cyt_b561_bac/Ni-Hgenase"/>
</dbReference>
<keyword evidence="9 13" id="KW-1133">Transmembrane helix</keyword>
<dbReference type="PANTHER" id="PTHR30529:SF6">
    <property type="entry name" value="BLL0291 PROTEIN"/>
    <property type="match status" value="1"/>
</dbReference>
<evidence type="ECO:0000256" key="3">
    <source>
        <dbReference type="ARBA" id="ARBA00022448"/>
    </source>
</evidence>
<keyword evidence="11 13" id="KW-0472">Membrane</keyword>
<feature type="domain" description="Cytochrome b561 bacterial/Ni-hydrogenase" evidence="14">
    <location>
        <begin position="7"/>
        <end position="168"/>
    </location>
</feature>
<dbReference type="EMBL" id="FCOK02000072">
    <property type="protein sequence ID" value="SAL64172.1"/>
    <property type="molecule type" value="Genomic_DNA"/>
</dbReference>
<keyword evidence="4" id="KW-1003">Cell membrane</keyword>
<evidence type="ECO:0000256" key="12">
    <source>
        <dbReference type="ARBA" id="ARBA00037975"/>
    </source>
</evidence>
<dbReference type="OrthoDB" id="8536275at2"/>
<gene>
    <name evidence="15" type="ORF">AWB69_07216</name>
</gene>
<keyword evidence="10" id="KW-0408">Iron</keyword>
<dbReference type="GO" id="GO:0022904">
    <property type="term" value="P:respiratory electron transport chain"/>
    <property type="evidence" value="ECO:0007669"/>
    <property type="project" value="InterPro"/>
</dbReference>
<evidence type="ECO:0000256" key="10">
    <source>
        <dbReference type="ARBA" id="ARBA00023004"/>
    </source>
</evidence>
<evidence type="ECO:0000259" key="14">
    <source>
        <dbReference type="Pfam" id="PF01292"/>
    </source>
</evidence>
<comment type="cofactor">
    <cofactor evidence="1">
        <name>heme b</name>
        <dbReference type="ChEBI" id="CHEBI:60344"/>
    </cofactor>
</comment>